<dbReference type="Gene3D" id="3.40.50.720">
    <property type="entry name" value="NAD(P)-binding Rossmann-like Domain"/>
    <property type="match status" value="1"/>
</dbReference>
<organism evidence="2 3">
    <name type="scientific">Sporomusa malonica</name>
    <dbReference type="NCBI Taxonomy" id="112901"/>
    <lineage>
        <taxon>Bacteria</taxon>
        <taxon>Bacillati</taxon>
        <taxon>Bacillota</taxon>
        <taxon>Negativicutes</taxon>
        <taxon>Selenomonadales</taxon>
        <taxon>Sporomusaceae</taxon>
        <taxon>Sporomusa</taxon>
    </lineage>
</organism>
<dbReference type="Pfam" id="PF08484">
    <property type="entry name" value="Methyltransf_14"/>
    <property type="match status" value="1"/>
</dbReference>
<dbReference type="Gene3D" id="3.40.50.150">
    <property type="entry name" value="Vaccinia Virus protein VP39"/>
    <property type="match status" value="1"/>
</dbReference>
<keyword evidence="3" id="KW-1185">Reference proteome</keyword>
<dbReference type="InterPro" id="IPR013691">
    <property type="entry name" value="MeTrfase_14"/>
</dbReference>
<name>A0A1W2EUS5_9FIRM</name>
<protein>
    <submittedName>
        <fullName evidence="2">C-methyltransferase C-terminal domain-containing protein</fullName>
    </submittedName>
</protein>
<dbReference type="GO" id="GO:0008168">
    <property type="term" value="F:methyltransferase activity"/>
    <property type="evidence" value="ECO:0007669"/>
    <property type="project" value="UniProtKB-KW"/>
</dbReference>
<dbReference type="OrthoDB" id="9782855at2"/>
<evidence type="ECO:0000259" key="1">
    <source>
        <dbReference type="Pfam" id="PF08484"/>
    </source>
</evidence>
<sequence length="393" mass="45359">MNLNCPVCDSKHSYLFLERKNTPIFQNIIIPDQSVATQLKDGKISLLACQECGFVFNGDFNENKIIYNQAYENCQFHSNYFNNYVSGLIEYLLEEYKIRNSRIIEIGCGQGEFLKKLVENPKYGNYGFGFDPSYRGEDILFDGRLSFQKDYYSEKYIDIDADIIVCRHVIEHISDPLMLLGNIRKALRNPKETILFFETPCINWILENHVFWDFFYEHCSYFNMNSILTAFSSSGLTIRQINHIFEGQYLWAEAAFDSGTGNRITQEPFCWREFKQVIDNFVKVENLMVNNWRNKISALHQRNYKVAIWGAGAKGVTFANLIDPNCNLINCAIDINPNKQGNYIPGTGHLITNVESAVRKGGTHAIIMNPNYMSEIQEILALKNIDLKLIKLM</sequence>
<dbReference type="EMBL" id="FWXI01000031">
    <property type="protein sequence ID" value="SMD13474.1"/>
    <property type="molecule type" value="Genomic_DNA"/>
</dbReference>
<dbReference type="AlphaFoldDB" id="A0A1W2EUS5"/>
<evidence type="ECO:0000313" key="2">
    <source>
        <dbReference type="EMBL" id="SMD13474.1"/>
    </source>
</evidence>
<keyword evidence="2" id="KW-0489">Methyltransferase</keyword>
<feature type="domain" description="C-methyltransferase" evidence="1">
    <location>
        <begin position="288"/>
        <end position="378"/>
    </location>
</feature>
<reference evidence="2 3" key="1">
    <citation type="submission" date="2017-04" db="EMBL/GenBank/DDBJ databases">
        <authorList>
            <person name="Afonso C.L."/>
            <person name="Miller P.J."/>
            <person name="Scott M.A."/>
            <person name="Spackman E."/>
            <person name="Goraichik I."/>
            <person name="Dimitrov K.M."/>
            <person name="Suarez D.L."/>
            <person name="Swayne D.E."/>
        </authorList>
    </citation>
    <scope>NUCLEOTIDE SEQUENCE [LARGE SCALE GENOMIC DNA]</scope>
    <source>
        <strain evidence="2 3">DSM 5090</strain>
    </source>
</reference>
<dbReference type="SUPFAM" id="SSF53335">
    <property type="entry name" value="S-adenosyl-L-methionine-dependent methyltransferases"/>
    <property type="match status" value="1"/>
</dbReference>
<keyword evidence="2" id="KW-0808">Transferase</keyword>
<gene>
    <name evidence="2" type="ORF">SAMN04488500_13117</name>
</gene>
<dbReference type="Proteomes" id="UP000192738">
    <property type="component" value="Unassembled WGS sequence"/>
</dbReference>
<dbReference type="InterPro" id="IPR029063">
    <property type="entry name" value="SAM-dependent_MTases_sf"/>
</dbReference>
<dbReference type="Pfam" id="PF13489">
    <property type="entry name" value="Methyltransf_23"/>
    <property type="match status" value="1"/>
</dbReference>
<evidence type="ECO:0000313" key="3">
    <source>
        <dbReference type="Proteomes" id="UP000192738"/>
    </source>
</evidence>
<dbReference type="STRING" id="112901.SAMN04488500_13117"/>
<proteinExistence type="predicted"/>
<dbReference type="GO" id="GO:0032259">
    <property type="term" value="P:methylation"/>
    <property type="evidence" value="ECO:0007669"/>
    <property type="project" value="UniProtKB-KW"/>
</dbReference>
<dbReference type="RefSeq" id="WP_084578252.1">
    <property type="nucleotide sequence ID" value="NZ_CP155572.1"/>
</dbReference>
<accession>A0A1W2EUS5</accession>